<dbReference type="PANTHER" id="PTHR45996:SF3">
    <property type="entry name" value="CREB-H TRANSCRIPTION FACTOR HOMOLOG LET-607"/>
    <property type="match status" value="1"/>
</dbReference>
<evidence type="ECO:0000256" key="2">
    <source>
        <dbReference type="ARBA" id="ARBA00023125"/>
    </source>
</evidence>
<dbReference type="InterPro" id="IPR051381">
    <property type="entry name" value="CREB_ATF_subfamily"/>
</dbReference>
<dbReference type="STRING" id="36166.T1H539"/>
<sequence length="172" mass="19427">MVRVPASSTTTNNRQILIPVSLQNVKDLKSFKIINANGVKSSNVATIKPTFVKSAAKTAPPPPKVTMKAEPEDSDNESIVVEDDDDDYDSYHGQGANGQRLSLDPEEKRLLVKEGITLPSHYPLTKHEERELKRIRRKIRNKRSAQESRKRKKEYVDGLEERVKQCTESAVM</sequence>
<keyword evidence="4" id="KW-0539">Nucleus</keyword>
<proteinExistence type="predicted"/>
<feature type="compositionally biased region" description="Basic and acidic residues" evidence="5">
    <location>
        <begin position="144"/>
        <end position="165"/>
    </location>
</feature>
<reference evidence="7" key="2">
    <citation type="submission" date="2015-06" db="UniProtKB">
        <authorList>
            <consortium name="EnsemblMetazoa"/>
        </authorList>
    </citation>
    <scope>IDENTIFICATION</scope>
</reference>
<dbReference type="GO" id="GO:0000978">
    <property type="term" value="F:RNA polymerase II cis-regulatory region sequence-specific DNA binding"/>
    <property type="evidence" value="ECO:0007669"/>
    <property type="project" value="TreeGrafter"/>
</dbReference>
<dbReference type="EnsemblMetazoa" id="MESCA011413-RA">
    <property type="protein sequence ID" value="MESCA011413-PA"/>
    <property type="gene ID" value="MESCA011413"/>
</dbReference>
<dbReference type="Pfam" id="PF00170">
    <property type="entry name" value="bZIP_1"/>
    <property type="match status" value="1"/>
</dbReference>
<keyword evidence="8" id="KW-1185">Reference proteome</keyword>
<accession>T1H539</accession>
<evidence type="ECO:0000256" key="4">
    <source>
        <dbReference type="ARBA" id="ARBA00023242"/>
    </source>
</evidence>
<keyword evidence="2" id="KW-0238">DNA-binding</keyword>
<dbReference type="PROSITE" id="PS00036">
    <property type="entry name" value="BZIP_BASIC"/>
    <property type="match status" value="1"/>
</dbReference>
<evidence type="ECO:0000256" key="1">
    <source>
        <dbReference type="ARBA" id="ARBA00023015"/>
    </source>
</evidence>
<evidence type="ECO:0000256" key="3">
    <source>
        <dbReference type="ARBA" id="ARBA00023163"/>
    </source>
</evidence>
<dbReference type="Gene3D" id="1.20.5.170">
    <property type="match status" value="1"/>
</dbReference>
<dbReference type="GO" id="GO:0000981">
    <property type="term" value="F:DNA-binding transcription factor activity, RNA polymerase II-specific"/>
    <property type="evidence" value="ECO:0007669"/>
    <property type="project" value="TreeGrafter"/>
</dbReference>
<name>T1H539_MEGSC</name>
<evidence type="ECO:0000313" key="8">
    <source>
        <dbReference type="Proteomes" id="UP000015102"/>
    </source>
</evidence>
<keyword evidence="1" id="KW-0805">Transcription regulation</keyword>
<dbReference type="AlphaFoldDB" id="T1H539"/>
<reference evidence="8" key="1">
    <citation type="submission" date="2013-02" db="EMBL/GenBank/DDBJ databases">
        <authorList>
            <person name="Hughes D."/>
        </authorList>
    </citation>
    <scope>NUCLEOTIDE SEQUENCE</scope>
    <source>
        <strain>Durham</strain>
        <strain evidence="8">NC isolate 2 -- Noor lab</strain>
    </source>
</reference>
<feature type="region of interest" description="Disordered" evidence="5">
    <location>
        <begin position="55"/>
        <end position="106"/>
    </location>
</feature>
<evidence type="ECO:0000259" key="6">
    <source>
        <dbReference type="PROSITE" id="PS50217"/>
    </source>
</evidence>
<feature type="compositionally biased region" description="Acidic residues" evidence="5">
    <location>
        <begin position="72"/>
        <end position="88"/>
    </location>
</feature>
<evidence type="ECO:0000313" key="7">
    <source>
        <dbReference type="EnsemblMetazoa" id="MESCA011413-PA"/>
    </source>
</evidence>
<dbReference type="Proteomes" id="UP000015102">
    <property type="component" value="Unassembled WGS sequence"/>
</dbReference>
<organism evidence="7 8">
    <name type="scientific">Megaselia scalaris</name>
    <name type="common">Humpbacked fly</name>
    <name type="synonym">Phora scalaris</name>
    <dbReference type="NCBI Taxonomy" id="36166"/>
    <lineage>
        <taxon>Eukaryota</taxon>
        <taxon>Metazoa</taxon>
        <taxon>Ecdysozoa</taxon>
        <taxon>Arthropoda</taxon>
        <taxon>Hexapoda</taxon>
        <taxon>Insecta</taxon>
        <taxon>Pterygota</taxon>
        <taxon>Neoptera</taxon>
        <taxon>Endopterygota</taxon>
        <taxon>Diptera</taxon>
        <taxon>Brachycera</taxon>
        <taxon>Muscomorpha</taxon>
        <taxon>Platypezoidea</taxon>
        <taxon>Phoridae</taxon>
        <taxon>Megaseliini</taxon>
        <taxon>Megaselia</taxon>
    </lineage>
</organism>
<protein>
    <recommendedName>
        <fullName evidence="6">BZIP domain-containing protein</fullName>
    </recommendedName>
</protein>
<feature type="region of interest" description="Disordered" evidence="5">
    <location>
        <begin position="135"/>
        <end position="172"/>
    </location>
</feature>
<dbReference type="SUPFAM" id="SSF47454">
    <property type="entry name" value="A DNA-binding domain in eukaryotic transcription factors"/>
    <property type="match status" value="1"/>
</dbReference>
<dbReference type="InterPro" id="IPR008917">
    <property type="entry name" value="TF_DNA-bd_sf"/>
</dbReference>
<dbReference type="EMBL" id="CAQQ02150766">
    <property type="status" value="NOT_ANNOTATED_CDS"/>
    <property type="molecule type" value="Genomic_DNA"/>
</dbReference>
<dbReference type="PROSITE" id="PS50217">
    <property type="entry name" value="BZIP"/>
    <property type="match status" value="1"/>
</dbReference>
<dbReference type="GO" id="GO:0005634">
    <property type="term" value="C:nucleus"/>
    <property type="evidence" value="ECO:0007669"/>
    <property type="project" value="TreeGrafter"/>
</dbReference>
<keyword evidence="3" id="KW-0804">Transcription</keyword>
<dbReference type="HOGENOM" id="CLU_1557045_0_0_1"/>
<evidence type="ECO:0000256" key="5">
    <source>
        <dbReference type="SAM" id="MobiDB-lite"/>
    </source>
</evidence>
<feature type="domain" description="BZIP" evidence="6">
    <location>
        <begin position="131"/>
        <end position="165"/>
    </location>
</feature>
<dbReference type="PANTHER" id="PTHR45996">
    <property type="entry name" value="AGAP001464-PB"/>
    <property type="match status" value="1"/>
</dbReference>
<dbReference type="InterPro" id="IPR004827">
    <property type="entry name" value="bZIP"/>
</dbReference>